<evidence type="ECO:0000313" key="2">
    <source>
        <dbReference type="Proteomes" id="UP000194885"/>
    </source>
</evidence>
<protein>
    <submittedName>
        <fullName evidence="1">Uncharacterized protein</fullName>
    </submittedName>
</protein>
<accession>A0A242AMH6</accession>
<dbReference type="Proteomes" id="UP000194885">
    <property type="component" value="Unassembled WGS sequence"/>
</dbReference>
<dbReference type="AlphaFoldDB" id="A0A242AMH6"/>
<organism evidence="1 2">
    <name type="scientific">Enterococcus faecium</name>
    <name type="common">Streptococcus faecium</name>
    <dbReference type="NCBI Taxonomy" id="1352"/>
    <lineage>
        <taxon>Bacteria</taxon>
        <taxon>Bacillati</taxon>
        <taxon>Bacillota</taxon>
        <taxon>Bacilli</taxon>
        <taxon>Lactobacillales</taxon>
        <taxon>Enterococcaceae</taxon>
        <taxon>Enterococcus</taxon>
    </lineage>
</organism>
<sequence>MELHEYVDRYIEWIKIAVARLYPTCDLTSQRSLNLLHNEYLLAVQEYDCYVAKHKRKPDYYVLMEHFEEWGINRSELFQENERVISEQDFLEYYLNYVKSSRLLKVSEYTEEDYRFILKRERYLANQMFKNNCPGIYGYQELNIRQSKKRQEYCLKVLKKRFEADCAGFYAGMKVT</sequence>
<gene>
    <name evidence="1" type="ORF">A5810_003221</name>
</gene>
<dbReference type="EMBL" id="NGKW01000047">
    <property type="protein sequence ID" value="OTN82245.1"/>
    <property type="molecule type" value="Genomic_DNA"/>
</dbReference>
<comment type="caution">
    <text evidence="1">The sequence shown here is derived from an EMBL/GenBank/DDBJ whole genome shotgun (WGS) entry which is preliminary data.</text>
</comment>
<dbReference type="RefSeq" id="WP_086324081.1">
    <property type="nucleotide sequence ID" value="NZ_NGKW01000047.1"/>
</dbReference>
<proteinExistence type="predicted"/>
<reference evidence="1 2" key="1">
    <citation type="submission" date="2017-05" db="EMBL/GenBank/DDBJ databases">
        <title>The Genome Sequence of Enterococcus faecium 7H8_DIV0219.</title>
        <authorList>
            <consortium name="The Broad Institute Genomics Platform"/>
            <consortium name="The Broad Institute Genomic Center for Infectious Diseases"/>
            <person name="Earl A."/>
            <person name="Manson A."/>
            <person name="Schwartman J."/>
            <person name="Gilmore M."/>
            <person name="Abouelleil A."/>
            <person name="Cao P."/>
            <person name="Chapman S."/>
            <person name="Cusick C."/>
            <person name="Shea T."/>
            <person name="Young S."/>
            <person name="Neafsey D."/>
            <person name="Nusbaum C."/>
            <person name="Birren B."/>
        </authorList>
    </citation>
    <scope>NUCLEOTIDE SEQUENCE [LARGE SCALE GENOMIC DNA]</scope>
    <source>
        <strain evidence="1 2">7H8_DIV0219</strain>
    </source>
</reference>
<evidence type="ECO:0000313" key="1">
    <source>
        <dbReference type="EMBL" id="OTN82245.1"/>
    </source>
</evidence>
<name>A0A242AMH6_ENTFC</name>